<dbReference type="GO" id="GO:0046491">
    <property type="term" value="P:L-methylmalonyl-CoA metabolic process"/>
    <property type="evidence" value="ECO:0007669"/>
    <property type="project" value="TreeGrafter"/>
</dbReference>
<evidence type="ECO:0000259" key="2">
    <source>
        <dbReference type="PROSITE" id="PS51819"/>
    </source>
</evidence>
<comment type="caution">
    <text evidence="3">The sequence shown here is derived from an EMBL/GenBank/DDBJ whole genome shotgun (WGS) entry which is preliminary data.</text>
</comment>
<dbReference type="GO" id="GO:0004493">
    <property type="term" value="F:methylmalonyl-CoA epimerase activity"/>
    <property type="evidence" value="ECO:0007669"/>
    <property type="project" value="TreeGrafter"/>
</dbReference>
<dbReference type="CDD" id="cd07267">
    <property type="entry name" value="THT_Oxygenase_N"/>
    <property type="match status" value="1"/>
</dbReference>
<accession>A0A9P8HU51</accession>
<keyword evidence="1" id="KW-0479">Metal-binding</keyword>
<dbReference type="InterPro" id="IPR037523">
    <property type="entry name" value="VOC_core"/>
</dbReference>
<reference evidence="3" key="1">
    <citation type="submission" date="2021-03" db="EMBL/GenBank/DDBJ databases">
        <title>Comparative genomics and phylogenomic investigation of the class Geoglossomycetes provide insights into ecological specialization and systematics.</title>
        <authorList>
            <person name="Melie T."/>
            <person name="Pirro S."/>
            <person name="Miller A.N."/>
            <person name="Quandt A."/>
        </authorList>
    </citation>
    <scope>NUCLEOTIDE SEQUENCE</scope>
    <source>
        <strain evidence="3">GBOQ0MN5Z8</strain>
    </source>
</reference>
<dbReference type="InterPro" id="IPR029068">
    <property type="entry name" value="Glyas_Bleomycin-R_OHBP_Dase"/>
</dbReference>
<dbReference type="GO" id="GO:0005739">
    <property type="term" value="C:mitochondrion"/>
    <property type="evidence" value="ECO:0007669"/>
    <property type="project" value="TreeGrafter"/>
</dbReference>
<dbReference type="OrthoDB" id="3360610at2759"/>
<evidence type="ECO:0000313" key="4">
    <source>
        <dbReference type="Proteomes" id="UP000698800"/>
    </source>
</evidence>
<dbReference type="EMBL" id="JAGHQL010000139">
    <property type="protein sequence ID" value="KAH0537572.1"/>
    <property type="molecule type" value="Genomic_DNA"/>
</dbReference>
<proteinExistence type="predicted"/>
<dbReference type="Gene3D" id="3.10.180.10">
    <property type="entry name" value="2,3-Dihydroxybiphenyl 1,2-Dioxygenase, domain 1"/>
    <property type="match status" value="2"/>
</dbReference>
<dbReference type="GO" id="GO:0046872">
    <property type="term" value="F:metal ion binding"/>
    <property type="evidence" value="ECO:0007669"/>
    <property type="project" value="UniProtKB-KW"/>
</dbReference>
<protein>
    <recommendedName>
        <fullName evidence="2">VOC domain-containing protein</fullName>
    </recommendedName>
</protein>
<feature type="domain" description="VOC" evidence="2">
    <location>
        <begin position="163"/>
        <end position="292"/>
    </location>
</feature>
<dbReference type="SUPFAM" id="SSF54593">
    <property type="entry name" value="Glyoxalase/Bleomycin resistance protein/Dihydroxybiphenyl dioxygenase"/>
    <property type="match status" value="1"/>
</dbReference>
<dbReference type="PANTHER" id="PTHR43048:SF3">
    <property type="entry name" value="METHYLMALONYL-COA EPIMERASE, MITOCHONDRIAL"/>
    <property type="match status" value="1"/>
</dbReference>
<dbReference type="AlphaFoldDB" id="A0A9P8HU51"/>
<dbReference type="Proteomes" id="UP000698800">
    <property type="component" value="Unassembled WGS sequence"/>
</dbReference>
<gene>
    <name evidence="3" type="ORF">FGG08_005638</name>
</gene>
<dbReference type="FunFam" id="3.10.180.10:FF:000034">
    <property type="entry name" value="Glyoxalase/Bleomycin resistance protein/Dihydroxybiphenyl dioxygenase"/>
    <property type="match status" value="1"/>
</dbReference>
<sequence length="351" mass="38964">MSSATPRIRIDRLTHVHYQHPNLERASEFLKDFGFIPAKETPTHIYYRGFGSQPFIYVAEKSPTPDRKFIGACWAVVSLEDLENAATLPGATGVMNMPDEVPGGGKCVILKDPNGFGVMFVYGQTLREVDSTPLADIKTNTALTKVRKGEFRRYESGPSRVHKLGHFGLVVKKEDFKRTADWYKKTMALALSDAVFDPKTGEDQMNFFHIDKGLEWTDHHSFFLATAKPGEPAHIHHSSFEVDDMDTQLLGHDWLEKKGWTNCWGIGRHVLGSQIFDYWFDPSGNIIEHYADGDLVNSTSPTSREAAAPNTIYVWGPNVPLAFLTGKVEDVGRAPSALTGQPAAGLEGVKA</sequence>
<evidence type="ECO:0000313" key="3">
    <source>
        <dbReference type="EMBL" id="KAH0537572.1"/>
    </source>
</evidence>
<dbReference type="InterPro" id="IPR004360">
    <property type="entry name" value="Glyas_Fos-R_dOase_dom"/>
</dbReference>
<name>A0A9P8HU51_9PEZI</name>
<dbReference type="PANTHER" id="PTHR43048">
    <property type="entry name" value="METHYLMALONYL-COA EPIMERASE"/>
    <property type="match status" value="1"/>
</dbReference>
<dbReference type="InterPro" id="IPR051785">
    <property type="entry name" value="MMCE/EMCE_epimerase"/>
</dbReference>
<organism evidence="3 4">
    <name type="scientific">Glutinoglossum americanum</name>
    <dbReference type="NCBI Taxonomy" id="1670608"/>
    <lineage>
        <taxon>Eukaryota</taxon>
        <taxon>Fungi</taxon>
        <taxon>Dikarya</taxon>
        <taxon>Ascomycota</taxon>
        <taxon>Pezizomycotina</taxon>
        <taxon>Geoglossomycetes</taxon>
        <taxon>Geoglossales</taxon>
        <taxon>Geoglossaceae</taxon>
        <taxon>Glutinoglossum</taxon>
    </lineage>
</organism>
<dbReference type="PROSITE" id="PS51819">
    <property type="entry name" value="VOC"/>
    <property type="match status" value="2"/>
</dbReference>
<feature type="domain" description="VOC" evidence="2">
    <location>
        <begin position="12"/>
        <end position="123"/>
    </location>
</feature>
<dbReference type="Pfam" id="PF00903">
    <property type="entry name" value="Glyoxalase"/>
    <property type="match status" value="1"/>
</dbReference>
<evidence type="ECO:0000256" key="1">
    <source>
        <dbReference type="ARBA" id="ARBA00022723"/>
    </source>
</evidence>
<keyword evidence="4" id="KW-1185">Reference proteome</keyword>